<dbReference type="GO" id="GO:0005829">
    <property type="term" value="C:cytosol"/>
    <property type="evidence" value="ECO:0007669"/>
    <property type="project" value="TreeGrafter"/>
</dbReference>
<name>A0A931DLX0_9ACTN</name>
<dbReference type="InterPro" id="IPR002376">
    <property type="entry name" value="Formyl_transf_N"/>
</dbReference>
<dbReference type="InterPro" id="IPR036477">
    <property type="entry name" value="Formyl_transf_N_sf"/>
</dbReference>
<dbReference type="PANTHER" id="PTHR11138">
    <property type="entry name" value="METHIONYL-TRNA FORMYLTRANSFERASE"/>
    <property type="match status" value="1"/>
</dbReference>
<dbReference type="SUPFAM" id="SSF53328">
    <property type="entry name" value="Formyltransferase"/>
    <property type="match status" value="1"/>
</dbReference>
<evidence type="ECO:0000313" key="2">
    <source>
        <dbReference type="EMBL" id="MBG6091927.1"/>
    </source>
</evidence>
<accession>A0A931DLX0</accession>
<dbReference type="EMBL" id="JADOUA010000001">
    <property type="protein sequence ID" value="MBG6091927.1"/>
    <property type="molecule type" value="Genomic_DNA"/>
</dbReference>
<keyword evidence="3" id="KW-1185">Reference proteome</keyword>
<keyword evidence="2" id="KW-0808">Transferase</keyword>
<dbReference type="InterPro" id="IPR011034">
    <property type="entry name" value="Formyl_transferase-like_C_sf"/>
</dbReference>
<comment type="caution">
    <text evidence="2">The sequence shown here is derived from an EMBL/GenBank/DDBJ whole genome shotgun (WGS) entry which is preliminary data.</text>
</comment>
<dbReference type="Pfam" id="PF00551">
    <property type="entry name" value="Formyl_trans_N"/>
    <property type="match status" value="1"/>
</dbReference>
<dbReference type="PANTHER" id="PTHR11138:SF5">
    <property type="entry name" value="METHIONYL-TRNA FORMYLTRANSFERASE, MITOCHONDRIAL"/>
    <property type="match status" value="1"/>
</dbReference>
<dbReference type="EC" id="2.1.2.9" evidence="2"/>
<protein>
    <submittedName>
        <fullName evidence="2">Methionyl-tRNA formyltransferase</fullName>
        <ecNumber evidence="2">2.1.2.9</ecNumber>
    </submittedName>
</protein>
<proteinExistence type="predicted"/>
<evidence type="ECO:0000313" key="3">
    <source>
        <dbReference type="Proteomes" id="UP000614047"/>
    </source>
</evidence>
<dbReference type="RefSeq" id="WP_197014184.1">
    <property type="nucleotide sequence ID" value="NZ_BAABES010000002.1"/>
</dbReference>
<dbReference type="SUPFAM" id="SSF50486">
    <property type="entry name" value="FMT C-terminal domain-like"/>
    <property type="match status" value="1"/>
</dbReference>
<evidence type="ECO:0000259" key="1">
    <source>
        <dbReference type="Pfam" id="PF00551"/>
    </source>
</evidence>
<dbReference type="Proteomes" id="UP000614047">
    <property type="component" value="Unassembled WGS sequence"/>
</dbReference>
<dbReference type="GO" id="GO:0004479">
    <property type="term" value="F:methionyl-tRNA formyltransferase activity"/>
    <property type="evidence" value="ECO:0007669"/>
    <property type="project" value="UniProtKB-EC"/>
</dbReference>
<organism evidence="2 3">
    <name type="scientific">Actinomadura viridis</name>
    <dbReference type="NCBI Taxonomy" id="58110"/>
    <lineage>
        <taxon>Bacteria</taxon>
        <taxon>Bacillati</taxon>
        <taxon>Actinomycetota</taxon>
        <taxon>Actinomycetes</taxon>
        <taxon>Streptosporangiales</taxon>
        <taxon>Thermomonosporaceae</taxon>
        <taxon>Actinomadura</taxon>
    </lineage>
</organism>
<dbReference type="Gene3D" id="3.40.50.12230">
    <property type="match status" value="1"/>
</dbReference>
<gene>
    <name evidence="2" type="ORF">IW256_006040</name>
</gene>
<reference evidence="2" key="1">
    <citation type="submission" date="2020-11" db="EMBL/GenBank/DDBJ databases">
        <title>Sequencing the genomes of 1000 actinobacteria strains.</title>
        <authorList>
            <person name="Klenk H.-P."/>
        </authorList>
    </citation>
    <scope>NUCLEOTIDE SEQUENCE</scope>
    <source>
        <strain evidence="2">DSM 43175</strain>
    </source>
</reference>
<feature type="domain" description="Formyl transferase N-terminal" evidence="1">
    <location>
        <begin position="74"/>
        <end position="159"/>
    </location>
</feature>
<dbReference type="AlphaFoldDB" id="A0A931DLX0"/>
<sequence>MSEGLRVAVASYGPDQFALLNGVLSKLGHSPVVYFMSRSMRPNEPPEPDILSGMTATIKELPPGIDLLLPSSSADLQPMLSGYEVDLLVVFGFNWRIPSEVLQAPRYGALNIHPSLLPRYRGPSPIPWAVRNGDAELGLTVHRMTEKIDAGPILAQGVVGRLPEVVSPADTWGLVRTGLPVLLERALLMVLAGAQGTAQAEESATYAGFPPPEWEEITWGRSRLDAHHQVRAFRFLHGGSGPVVEIGGHRVRVLRTSLVKQEGLVVDCADGPLWITEYEPM</sequence>
<dbReference type="CDD" id="cd08369">
    <property type="entry name" value="FMT_core"/>
    <property type="match status" value="1"/>
</dbReference>